<sequence>MYSYMPVSVVNLTNPLNKSLQGKYFLGETDQLHPTDSNRTWAALINPPHSGVNLYFGIYVLSNLSDDKLVSQICFCSNLPTHGKQSHEVSTANLAFHPNPLPHGQIQFGSNLDTTHLSAIPVSTRVIPSYSSVASEKDGHWIIGPGKAILFTLTSSMDHPSPAVISFGWWEEAQGRY</sequence>
<reference evidence="1 2" key="1">
    <citation type="submission" date="2018-07" db="EMBL/GenBank/DDBJ databases">
        <title>Genomic Encyclopedia of Type Strains, Phase III (KMG-III): the genomes of soil and plant-associated and newly described type strains.</title>
        <authorList>
            <person name="Whitman W."/>
        </authorList>
    </citation>
    <scope>NUCLEOTIDE SEQUENCE [LARGE SCALE GENOMIC DNA]</scope>
    <source>
        <strain evidence="1 2">CECT 7506</strain>
    </source>
</reference>
<dbReference type="OrthoDB" id="2858798at2"/>
<organism evidence="1 2">
    <name type="scientific">Paenibacillus prosopidis</name>
    <dbReference type="NCBI Taxonomy" id="630520"/>
    <lineage>
        <taxon>Bacteria</taxon>
        <taxon>Bacillati</taxon>
        <taxon>Bacillota</taxon>
        <taxon>Bacilli</taxon>
        <taxon>Bacillales</taxon>
        <taxon>Paenibacillaceae</taxon>
        <taxon>Paenibacillus</taxon>
    </lineage>
</organism>
<evidence type="ECO:0000313" key="2">
    <source>
        <dbReference type="Proteomes" id="UP000252415"/>
    </source>
</evidence>
<dbReference type="EMBL" id="QPJD01000007">
    <property type="protein sequence ID" value="RCW47970.1"/>
    <property type="molecule type" value="Genomic_DNA"/>
</dbReference>
<dbReference type="RefSeq" id="WP_114380369.1">
    <property type="nucleotide sequence ID" value="NZ_QPJD01000007.1"/>
</dbReference>
<dbReference type="InterPro" id="IPR046141">
    <property type="entry name" value="DUF6143"/>
</dbReference>
<dbReference type="Proteomes" id="UP000252415">
    <property type="component" value="Unassembled WGS sequence"/>
</dbReference>
<dbReference type="Pfam" id="PF19640">
    <property type="entry name" value="DUF6143"/>
    <property type="match status" value="1"/>
</dbReference>
<protein>
    <submittedName>
        <fullName evidence="1">Uncharacterized protein</fullName>
    </submittedName>
</protein>
<comment type="caution">
    <text evidence="1">The sequence shown here is derived from an EMBL/GenBank/DDBJ whole genome shotgun (WGS) entry which is preliminary data.</text>
</comment>
<keyword evidence="2" id="KW-1185">Reference proteome</keyword>
<evidence type="ECO:0000313" key="1">
    <source>
        <dbReference type="EMBL" id="RCW47970.1"/>
    </source>
</evidence>
<name>A0A368W0I8_9BACL</name>
<accession>A0A368W0I8</accession>
<dbReference type="AlphaFoldDB" id="A0A368W0I8"/>
<gene>
    <name evidence="1" type="ORF">DFP97_107172</name>
</gene>
<proteinExistence type="predicted"/>